<keyword evidence="3" id="KW-0732">Signal</keyword>
<dbReference type="Pfam" id="PF14870">
    <property type="entry name" value="PSII_BNR"/>
    <property type="match status" value="2"/>
</dbReference>
<dbReference type="InterPro" id="IPR015943">
    <property type="entry name" value="WD40/YVTN_repeat-like_dom_sf"/>
</dbReference>
<feature type="signal peptide" evidence="3">
    <location>
        <begin position="1"/>
        <end position="24"/>
    </location>
</feature>
<name>A0A7Y5EJ70_9GAMM</name>
<dbReference type="Gene3D" id="2.130.10.10">
    <property type="entry name" value="YVTN repeat-like/Quinoprotein amine dehydrogenase"/>
    <property type="match status" value="2"/>
</dbReference>
<sequence>MYKKIIWLAALYTAVSATSFLARAADSVQPDAAYQMPLATEALLTDIVSVQQQRLVVVGERGHILFSDDATSWTQAQVPVQSNLTSVFFIDKNRGWAVGHDATILMTEDAGATWHIQYFAPEKDKPLFDIYFSDAQHGVAVGAYGMFLRTNDGGKNWQPHFHAELLSDEDREYLDELKDTDPDSYQSESEALLPHFNRLFADGNVLYIVGEAGFVAKSSDKGASWQRLDAFYNGSLFDLIRTPQMSLLAAGLRGHAFLSNDQGDSWQQIALSETATLNSAFADPSGAVYLVGNAGSLLISRDGAADFTDYSRADGKAIVNGLVWREQLILVTEAGIKSINLSELK</sequence>
<dbReference type="Proteomes" id="UP000523161">
    <property type="component" value="Unassembled WGS sequence"/>
</dbReference>
<feature type="chain" id="PRO_5030543601" description="Photosynthesis system II assembly factor Ycf48/Hcf136-like domain-containing protein" evidence="3">
    <location>
        <begin position="25"/>
        <end position="345"/>
    </location>
</feature>
<dbReference type="GO" id="GO:0009523">
    <property type="term" value="C:photosystem II"/>
    <property type="evidence" value="ECO:0007669"/>
    <property type="project" value="UniProtKB-KW"/>
</dbReference>
<evidence type="ECO:0000256" key="1">
    <source>
        <dbReference type="ARBA" id="ARBA00022531"/>
    </source>
</evidence>
<evidence type="ECO:0000313" key="6">
    <source>
        <dbReference type="Proteomes" id="UP000523161"/>
    </source>
</evidence>
<organism evidence="5 6">
    <name type="scientific">Rheinheimera lutimaris</name>
    <dbReference type="NCBI Taxonomy" id="2740584"/>
    <lineage>
        <taxon>Bacteria</taxon>
        <taxon>Pseudomonadati</taxon>
        <taxon>Pseudomonadota</taxon>
        <taxon>Gammaproteobacteria</taxon>
        <taxon>Chromatiales</taxon>
        <taxon>Chromatiaceae</taxon>
        <taxon>Rheinheimera</taxon>
    </lineage>
</organism>
<comment type="caution">
    <text evidence="5">The sequence shown here is derived from an EMBL/GenBank/DDBJ whole genome shotgun (WGS) entry which is preliminary data.</text>
</comment>
<dbReference type="AlphaFoldDB" id="A0A7Y5EJ70"/>
<dbReference type="GO" id="GO:0015979">
    <property type="term" value="P:photosynthesis"/>
    <property type="evidence" value="ECO:0007669"/>
    <property type="project" value="UniProtKB-KW"/>
</dbReference>
<reference evidence="5 6" key="1">
    <citation type="submission" date="2020-06" db="EMBL/GenBank/DDBJ databases">
        <title>Rheinheimera sp. nov., a marine bacterium isolated from coastal.</title>
        <authorList>
            <person name="Yu Q."/>
            <person name="Qi Y."/>
            <person name="Pu J."/>
        </authorList>
    </citation>
    <scope>NUCLEOTIDE SEQUENCE [LARGE SCALE GENOMIC DNA]</scope>
    <source>
        <strain evidence="5 6">YQF-2</strain>
    </source>
</reference>
<evidence type="ECO:0000256" key="3">
    <source>
        <dbReference type="SAM" id="SignalP"/>
    </source>
</evidence>
<proteinExistence type="predicted"/>
<feature type="domain" description="Photosynthesis system II assembly factor Ycf48/Hcf136-like" evidence="4">
    <location>
        <begin position="124"/>
        <end position="228"/>
    </location>
</feature>
<dbReference type="InterPro" id="IPR036278">
    <property type="entry name" value="Sialidase_sf"/>
</dbReference>
<feature type="domain" description="Photosynthesis system II assembly factor Ycf48/Hcf136-like" evidence="4">
    <location>
        <begin position="69"/>
        <end position="120"/>
    </location>
</feature>
<keyword evidence="2" id="KW-0604">Photosystem II</keyword>
<evidence type="ECO:0000256" key="2">
    <source>
        <dbReference type="ARBA" id="ARBA00023276"/>
    </source>
</evidence>
<dbReference type="InterPro" id="IPR028203">
    <property type="entry name" value="PSII_CF48-like_dom"/>
</dbReference>
<keyword evidence="6" id="KW-1185">Reference proteome</keyword>
<dbReference type="RefSeq" id="WP_173501321.1">
    <property type="nucleotide sequence ID" value="NZ_JABSOD010000009.1"/>
</dbReference>
<accession>A0A7Y5EJ70</accession>
<keyword evidence="1" id="KW-0602">Photosynthesis</keyword>
<dbReference type="PANTHER" id="PTHR47199:SF2">
    <property type="entry name" value="PHOTOSYSTEM II STABILITY_ASSEMBLY FACTOR HCF136, CHLOROPLASTIC"/>
    <property type="match status" value="1"/>
</dbReference>
<gene>
    <name evidence="5" type="ORF">HRH59_11045</name>
</gene>
<dbReference type="EMBL" id="JABSOD010000009">
    <property type="protein sequence ID" value="NRQ43081.1"/>
    <property type="molecule type" value="Genomic_DNA"/>
</dbReference>
<protein>
    <recommendedName>
        <fullName evidence="4">Photosynthesis system II assembly factor Ycf48/Hcf136-like domain-containing protein</fullName>
    </recommendedName>
</protein>
<evidence type="ECO:0000313" key="5">
    <source>
        <dbReference type="EMBL" id="NRQ43081.1"/>
    </source>
</evidence>
<dbReference type="PANTHER" id="PTHR47199">
    <property type="entry name" value="PHOTOSYSTEM II STABILITY/ASSEMBLY FACTOR HCF136, CHLOROPLASTIC"/>
    <property type="match status" value="1"/>
</dbReference>
<dbReference type="SUPFAM" id="SSF50939">
    <property type="entry name" value="Sialidases"/>
    <property type="match status" value="1"/>
</dbReference>
<evidence type="ECO:0000259" key="4">
    <source>
        <dbReference type="Pfam" id="PF14870"/>
    </source>
</evidence>